<keyword evidence="2" id="KW-1185">Reference proteome</keyword>
<protein>
    <submittedName>
        <fullName evidence="1">2690_t:CDS:1</fullName>
    </submittedName>
</protein>
<comment type="caution">
    <text evidence="1">The sequence shown here is derived from an EMBL/GenBank/DDBJ whole genome shotgun (WGS) entry which is preliminary data.</text>
</comment>
<organism evidence="1 2">
    <name type="scientific">Paraglomus brasilianum</name>
    <dbReference type="NCBI Taxonomy" id="144538"/>
    <lineage>
        <taxon>Eukaryota</taxon>
        <taxon>Fungi</taxon>
        <taxon>Fungi incertae sedis</taxon>
        <taxon>Mucoromycota</taxon>
        <taxon>Glomeromycotina</taxon>
        <taxon>Glomeromycetes</taxon>
        <taxon>Paraglomerales</taxon>
        <taxon>Paraglomeraceae</taxon>
        <taxon>Paraglomus</taxon>
    </lineage>
</organism>
<dbReference type="AlphaFoldDB" id="A0A9N9FJF6"/>
<dbReference type="Gene3D" id="1.10.150.50">
    <property type="entry name" value="Transcription Factor, Ets-1"/>
    <property type="match status" value="1"/>
</dbReference>
<dbReference type="SUPFAM" id="SSF47769">
    <property type="entry name" value="SAM/Pointed domain"/>
    <property type="match status" value="1"/>
</dbReference>
<evidence type="ECO:0000313" key="2">
    <source>
        <dbReference type="Proteomes" id="UP000789739"/>
    </source>
</evidence>
<dbReference type="InterPro" id="IPR013761">
    <property type="entry name" value="SAM/pointed_sf"/>
</dbReference>
<dbReference type="OrthoDB" id="2435285at2759"/>
<dbReference type="EMBL" id="CAJVPI010000454">
    <property type="protein sequence ID" value="CAG8537328.1"/>
    <property type="molecule type" value="Genomic_DNA"/>
</dbReference>
<accession>A0A9N9FJF6</accession>
<dbReference type="Proteomes" id="UP000789739">
    <property type="component" value="Unassembled WGS sequence"/>
</dbReference>
<proteinExistence type="predicted"/>
<sequence length="423" mass="48189">MSDVQPLEESESSLSASARPSVSEVKKWSMDDLINHLQSVYLNKLDDDNFGILQQNKIEGSVFLELMMEDLMHYGMVCGPASMISKYIQQLKGQPSTVLGKRKLELVDMEEKLVELLEAEHQQGPVSVSNMDTCTCQKLLEAFNFTREAVNIQANPTNKWVSFEWDEELPEGNHNQSPQYLQWLENNIAIPSTIVWYEFWQERNLFSYYGDSLPFPMTGTSSSSDAPVQHILIWVKHYHTRTADVVIAKKEYISTCHVSGRVIIVIELKKSIKNVHINQAIEELILASMHSNYPVVVISEKIGSFIGSKMEKLWSMALLDSTNLLAAITIAESVTLTEQSETLSAQPFAYPPITIANRQKLDDFEIEADDSDIGNMKDFFDIMTNEERCKWKAKQILKAWMKSPSFYSGTSYDDYKLSITKYT</sequence>
<gene>
    <name evidence="1" type="ORF">PBRASI_LOCUS4412</name>
</gene>
<name>A0A9N9FJF6_9GLOM</name>
<evidence type="ECO:0000313" key="1">
    <source>
        <dbReference type="EMBL" id="CAG8537328.1"/>
    </source>
</evidence>
<reference evidence="1" key="1">
    <citation type="submission" date="2021-06" db="EMBL/GenBank/DDBJ databases">
        <authorList>
            <person name="Kallberg Y."/>
            <person name="Tangrot J."/>
            <person name="Rosling A."/>
        </authorList>
    </citation>
    <scope>NUCLEOTIDE SEQUENCE</scope>
    <source>
        <strain evidence="1">BR232B</strain>
    </source>
</reference>